<dbReference type="PROSITE" id="PS50206">
    <property type="entry name" value="RHODANESE_3"/>
    <property type="match status" value="1"/>
</dbReference>
<protein>
    <recommendedName>
        <fullName evidence="2">Rhodanese domain-containing protein</fullName>
    </recommendedName>
</protein>
<name>A0A7V8GM26_9GAMM</name>
<dbReference type="CDD" id="cd00158">
    <property type="entry name" value="RHOD"/>
    <property type="match status" value="1"/>
</dbReference>
<evidence type="ECO:0000256" key="1">
    <source>
        <dbReference type="SAM" id="MobiDB-lite"/>
    </source>
</evidence>
<sequence length="249" mass="26330">MPRCAMHSTGGPLSCARSGAEPEPLLMTPTRRRVAAMALIFSASCLLPGAILAQDSFGGQTSQRPSPTPRAPVPPPPRTTPPPMPPSTQGSGSLDEAQDFGVPATQKLRPSDQLGGPTPTRIPGGRVIATQQLVQLLQAKQGAPMLLHAYHSMEHLPGAIAVVPAAQGGSFDDEVQRGFGQYLQQATNGDVSRMLVFYCGGPQCWGSYNASLRAIHLGYRNVHWYRGGVQAWRQAGLPVQTAPDPGAQP</sequence>
<organism evidence="3 4">
    <name type="scientific">Pseudoxanthomonas broegbernensis</name>
    <dbReference type="NCBI Taxonomy" id="83619"/>
    <lineage>
        <taxon>Bacteria</taxon>
        <taxon>Pseudomonadati</taxon>
        <taxon>Pseudomonadota</taxon>
        <taxon>Gammaproteobacteria</taxon>
        <taxon>Lysobacterales</taxon>
        <taxon>Lysobacteraceae</taxon>
        <taxon>Pseudoxanthomonas</taxon>
    </lineage>
</organism>
<feature type="compositionally biased region" description="Pro residues" evidence="1">
    <location>
        <begin position="66"/>
        <end position="86"/>
    </location>
</feature>
<dbReference type="SUPFAM" id="SSF52821">
    <property type="entry name" value="Rhodanese/Cell cycle control phosphatase"/>
    <property type="match status" value="1"/>
</dbReference>
<feature type="region of interest" description="Disordered" evidence="1">
    <location>
        <begin position="105"/>
        <end position="124"/>
    </location>
</feature>
<comment type="caution">
    <text evidence="3">The sequence shown here is derived from an EMBL/GenBank/DDBJ whole genome shotgun (WGS) entry which is preliminary data.</text>
</comment>
<evidence type="ECO:0000313" key="4">
    <source>
        <dbReference type="Proteomes" id="UP000462066"/>
    </source>
</evidence>
<keyword evidence="4" id="KW-1185">Reference proteome</keyword>
<proteinExistence type="predicted"/>
<accession>A0A7V8GM26</accession>
<gene>
    <name evidence="3" type="ORF">B1992_08360</name>
</gene>
<dbReference type="Proteomes" id="UP000462066">
    <property type="component" value="Unassembled WGS sequence"/>
</dbReference>
<evidence type="ECO:0000259" key="2">
    <source>
        <dbReference type="PROSITE" id="PS50206"/>
    </source>
</evidence>
<reference evidence="3 4" key="1">
    <citation type="submission" date="2017-10" db="EMBL/GenBank/DDBJ databases">
        <title>Whole genome sequencing of Pseudoxanthomonas broegbernensis DSM 12573(T).</title>
        <authorList>
            <person name="Kumar S."/>
            <person name="Bansal K."/>
            <person name="Kaur A."/>
            <person name="Patil P."/>
            <person name="Sharma S."/>
            <person name="Patil P.B."/>
        </authorList>
    </citation>
    <scope>NUCLEOTIDE SEQUENCE [LARGE SCALE GENOMIC DNA]</scope>
    <source>
        <strain evidence="3 4">DSM 12573</strain>
    </source>
</reference>
<dbReference type="AlphaFoldDB" id="A0A7V8GM26"/>
<dbReference type="InterPro" id="IPR001763">
    <property type="entry name" value="Rhodanese-like_dom"/>
</dbReference>
<evidence type="ECO:0000313" key="3">
    <source>
        <dbReference type="EMBL" id="KAF1686237.1"/>
    </source>
</evidence>
<feature type="region of interest" description="Disordered" evidence="1">
    <location>
        <begin position="1"/>
        <end position="23"/>
    </location>
</feature>
<dbReference type="Gene3D" id="3.40.250.10">
    <property type="entry name" value="Rhodanese-like domain"/>
    <property type="match status" value="1"/>
</dbReference>
<dbReference type="EMBL" id="MWIP01000007">
    <property type="protein sequence ID" value="KAF1686237.1"/>
    <property type="molecule type" value="Genomic_DNA"/>
</dbReference>
<feature type="domain" description="Rhodanese" evidence="2">
    <location>
        <begin position="195"/>
        <end position="241"/>
    </location>
</feature>
<feature type="compositionally biased region" description="Low complexity" evidence="1">
    <location>
        <begin position="115"/>
        <end position="124"/>
    </location>
</feature>
<feature type="region of interest" description="Disordered" evidence="1">
    <location>
        <begin position="56"/>
        <end position="97"/>
    </location>
</feature>
<dbReference type="InterPro" id="IPR036873">
    <property type="entry name" value="Rhodanese-like_dom_sf"/>
</dbReference>
<dbReference type="Pfam" id="PF00581">
    <property type="entry name" value="Rhodanese"/>
    <property type="match status" value="1"/>
</dbReference>